<keyword evidence="1" id="KW-0812">Transmembrane</keyword>
<accession>A0A1I4TCF5</accession>
<keyword evidence="1" id="KW-0472">Membrane</keyword>
<feature type="domain" description="FecR protein" evidence="2">
    <location>
        <begin position="121"/>
        <end position="210"/>
    </location>
</feature>
<dbReference type="STRING" id="758825.SAMN02982985_05157"/>
<proteinExistence type="predicted"/>
<dbReference type="GO" id="GO:0016989">
    <property type="term" value="F:sigma factor antagonist activity"/>
    <property type="evidence" value="ECO:0007669"/>
    <property type="project" value="TreeGrafter"/>
</dbReference>
<evidence type="ECO:0000256" key="1">
    <source>
        <dbReference type="SAM" id="Phobius"/>
    </source>
</evidence>
<evidence type="ECO:0000313" key="5">
    <source>
        <dbReference type="Proteomes" id="UP000199470"/>
    </source>
</evidence>
<keyword evidence="5" id="KW-1185">Reference proteome</keyword>
<dbReference type="InterPro" id="IPR032623">
    <property type="entry name" value="FecR_N"/>
</dbReference>
<gene>
    <name evidence="4" type="ORF">SAMN02982985_05157</name>
</gene>
<evidence type="ECO:0000259" key="2">
    <source>
        <dbReference type="Pfam" id="PF04773"/>
    </source>
</evidence>
<name>A0A1I4TCF5_9BURK</name>
<dbReference type="PIRSF" id="PIRSF018266">
    <property type="entry name" value="FecR"/>
    <property type="match status" value="1"/>
</dbReference>
<organism evidence="4 5">
    <name type="scientific">Rugamonas rubra</name>
    <dbReference type="NCBI Taxonomy" id="758825"/>
    <lineage>
        <taxon>Bacteria</taxon>
        <taxon>Pseudomonadati</taxon>
        <taxon>Pseudomonadota</taxon>
        <taxon>Betaproteobacteria</taxon>
        <taxon>Burkholderiales</taxon>
        <taxon>Oxalobacteraceae</taxon>
        <taxon>Telluria group</taxon>
        <taxon>Rugamonas</taxon>
    </lineage>
</organism>
<evidence type="ECO:0000259" key="3">
    <source>
        <dbReference type="Pfam" id="PF16220"/>
    </source>
</evidence>
<dbReference type="Proteomes" id="UP000199470">
    <property type="component" value="Unassembled WGS sequence"/>
</dbReference>
<evidence type="ECO:0000313" key="4">
    <source>
        <dbReference type="EMBL" id="SFM74247.1"/>
    </source>
</evidence>
<feature type="domain" description="FecR N-terminal" evidence="3">
    <location>
        <begin position="12"/>
        <end position="56"/>
    </location>
</feature>
<dbReference type="InterPro" id="IPR006860">
    <property type="entry name" value="FecR"/>
</dbReference>
<dbReference type="OrthoDB" id="1100567at2"/>
<dbReference type="Pfam" id="PF04773">
    <property type="entry name" value="FecR"/>
    <property type="match status" value="1"/>
</dbReference>
<dbReference type="EMBL" id="FOTW01000030">
    <property type="protein sequence ID" value="SFM74247.1"/>
    <property type="molecule type" value="Genomic_DNA"/>
</dbReference>
<dbReference type="Pfam" id="PF16220">
    <property type="entry name" value="DUF4880"/>
    <property type="match status" value="1"/>
</dbReference>
<dbReference type="Gene3D" id="2.60.120.1440">
    <property type="match status" value="1"/>
</dbReference>
<reference evidence="4 5" key="1">
    <citation type="submission" date="2016-10" db="EMBL/GenBank/DDBJ databases">
        <authorList>
            <person name="de Groot N.N."/>
        </authorList>
    </citation>
    <scope>NUCLEOTIDE SEQUENCE [LARGE SCALE GENOMIC DNA]</scope>
    <source>
        <strain evidence="4 5">ATCC 43154</strain>
    </source>
</reference>
<sequence>MPLNTEQGRVAEQAAAWIISLTGDEAAGRAEARAGFEAWQQADPRHAAAALRMQALLGQLDAFDGRPARAALAASRRPAGKGSTASATWTAAAISALAVALLVGAVALGLPAWKPAVLLADVRTGVGEWQTRVLADGSSITLSGGSAVDQQFTANRRVLKLLQGAVLVDVARDPDRPFLVQTEEGSIRALGTRFVVERGAGGTDLAMLESKTEARAADSLAPATVVAAGEKVRITAGGVGRISAVDPHSVADAWRDHQLVVQNRPLAEVLDALARQRGGVIKYDKRQIAAMRVSAVLPLDDSERALQLLLDSFPTLRIRSYTRYVVVVDAPPP</sequence>
<protein>
    <submittedName>
        <fullName evidence="4">FecR family protein</fullName>
    </submittedName>
</protein>
<dbReference type="RefSeq" id="WP_093390562.1">
    <property type="nucleotide sequence ID" value="NZ_FOTW01000030.1"/>
</dbReference>
<keyword evidence="1" id="KW-1133">Transmembrane helix</keyword>
<dbReference type="PANTHER" id="PTHR30273">
    <property type="entry name" value="PERIPLASMIC SIGNAL SENSOR AND SIGMA FACTOR ACTIVATOR FECR-RELATED"/>
    <property type="match status" value="1"/>
</dbReference>
<dbReference type="AlphaFoldDB" id="A0A1I4TCF5"/>
<dbReference type="PANTHER" id="PTHR30273:SF2">
    <property type="entry name" value="PROTEIN FECR"/>
    <property type="match status" value="1"/>
</dbReference>
<dbReference type="InterPro" id="IPR012373">
    <property type="entry name" value="Ferrdict_sens_TM"/>
</dbReference>
<feature type="transmembrane region" description="Helical" evidence="1">
    <location>
        <begin position="86"/>
        <end position="113"/>
    </location>
</feature>